<dbReference type="AlphaFoldDB" id="A0A1H9CSJ1"/>
<evidence type="ECO:0000256" key="1">
    <source>
        <dbReference type="SAM" id="SignalP"/>
    </source>
</evidence>
<organism evidence="2 3">
    <name type="scientific">Flavobacterium frigoris</name>
    <dbReference type="NCBI Taxonomy" id="229204"/>
    <lineage>
        <taxon>Bacteria</taxon>
        <taxon>Pseudomonadati</taxon>
        <taxon>Bacteroidota</taxon>
        <taxon>Flavobacteriia</taxon>
        <taxon>Flavobacteriales</taxon>
        <taxon>Flavobacteriaceae</taxon>
        <taxon>Flavobacterium</taxon>
    </lineage>
</organism>
<gene>
    <name evidence="2" type="ORF">SAMN05444355_101258</name>
</gene>
<name>A0A1H9CSJ1_FLAFI</name>
<evidence type="ECO:0000313" key="3">
    <source>
        <dbReference type="Proteomes" id="UP000183658"/>
    </source>
</evidence>
<protein>
    <recommendedName>
        <fullName evidence="4">Lipoprotein</fullName>
    </recommendedName>
</protein>
<keyword evidence="1" id="KW-0732">Signal</keyword>
<feature type="signal peptide" evidence="1">
    <location>
        <begin position="1"/>
        <end position="21"/>
    </location>
</feature>
<dbReference type="Proteomes" id="UP000183658">
    <property type="component" value="Unassembled WGS sequence"/>
</dbReference>
<reference evidence="3" key="1">
    <citation type="submission" date="2016-10" db="EMBL/GenBank/DDBJ databases">
        <authorList>
            <person name="Varghese N."/>
            <person name="Submissions S."/>
        </authorList>
    </citation>
    <scope>NUCLEOTIDE SEQUENCE [LARGE SCALE GENOMIC DNA]</scope>
    <source>
        <strain evidence="3">DSM 15719</strain>
    </source>
</reference>
<dbReference type="RefSeq" id="WP_074720422.1">
    <property type="nucleotide sequence ID" value="NZ_CBCRVS010000002.1"/>
</dbReference>
<sequence>MGYNKKIWVLILLAGSLSFCASKQENKIDFPQEIAAAYFQKINTGDSQARAGNDFYIEFDKPLKKGMALDKVYFRNQVAILEKENDSVFVAHFYEAPTNQDIILDSNPLKEYGNAAPVIVKPKFDLKPNEAILQYKKKNKTAYYKITSVKEKPIILYPSGIKPKN</sequence>
<evidence type="ECO:0000313" key="2">
    <source>
        <dbReference type="EMBL" id="SEQ04134.1"/>
    </source>
</evidence>
<proteinExistence type="predicted"/>
<dbReference type="OrthoDB" id="1364277at2"/>
<accession>A0A1H9CSJ1</accession>
<evidence type="ECO:0008006" key="4">
    <source>
        <dbReference type="Google" id="ProtNLM"/>
    </source>
</evidence>
<keyword evidence="3" id="KW-1185">Reference proteome</keyword>
<dbReference type="EMBL" id="FOFZ01000001">
    <property type="protein sequence ID" value="SEQ04134.1"/>
    <property type="molecule type" value="Genomic_DNA"/>
</dbReference>
<feature type="chain" id="PRO_5010162137" description="Lipoprotein" evidence="1">
    <location>
        <begin position="22"/>
        <end position="165"/>
    </location>
</feature>